<evidence type="ECO:0000313" key="5">
    <source>
        <dbReference type="EMBL" id="MBK1789744.1"/>
    </source>
</evidence>
<dbReference type="RefSeq" id="WP_200309787.1">
    <property type="nucleotide sequence ID" value="NZ_JAENIM010000008.1"/>
</dbReference>
<dbReference type="CDD" id="cd02440">
    <property type="entry name" value="AdoMet_MTases"/>
    <property type="match status" value="1"/>
</dbReference>
<evidence type="ECO:0000256" key="1">
    <source>
        <dbReference type="ARBA" id="ARBA00022553"/>
    </source>
</evidence>
<gene>
    <name evidence="5" type="ORF">JIN82_01100</name>
</gene>
<name>A0A8J7MA53_9BACT</name>
<dbReference type="PANTHER" id="PTHR32183">
    <property type="match status" value="1"/>
</dbReference>
<sequence length="220" mass="24372">MDDHRTKAQSLAHQSLAEGSLTGWFDKVYQSADGNSDEVPWAKMGIHPILQPWLDKQSPAQDLSAVIIGCGLGDDAEAIAQLGYNCTAFDISDNAINWCKERFPQTKVNYLTADLFELPSSIQPRYDFVLEIYTIQSLPLSERARTIQAIAELVAPAGELLLITMLRPDENQPAGPPWPLSQAEIGLFEQCGLELKSYHPIPPNNADEAEQARVHFTRPS</sequence>
<keyword evidence="2 5" id="KW-0489">Methyltransferase</keyword>
<evidence type="ECO:0000256" key="4">
    <source>
        <dbReference type="ARBA" id="ARBA00022691"/>
    </source>
</evidence>
<dbReference type="PANTHER" id="PTHR32183:SF6">
    <property type="entry name" value="CYSTEINE SULFINATE DESULFINASE_CYSTEINE DESULFURASE AND RELATED ENZYMES"/>
    <property type="match status" value="1"/>
</dbReference>
<evidence type="ECO:0000256" key="2">
    <source>
        <dbReference type="ARBA" id="ARBA00022603"/>
    </source>
</evidence>
<accession>A0A8J7MA53</accession>
<reference evidence="5" key="1">
    <citation type="submission" date="2021-01" db="EMBL/GenBank/DDBJ databases">
        <title>Modified the classification status of verrucomicrobia.</title>
        <authorList>
            <person name="Feng X."/>
        </authorList>
    </citation>
    <scope>NUCLEOTIDE SEQUENCE</scope>
    <source>
        <strain evidence="5">_KCTC 22039</strain>
    </source>
</reference>
<dbReference type="InterPro" id="IPR008854">
    <property type="entry name" value="TPMT"/>
</dbReference>
<protein>
    <submittedName>
        <fullName evidence="5">Methyltransferase domain-containing protein</fullName>
    </submittedName>
</protein>
<keyword evidence="1" id="KW-0597">Phosphoprotein</keyword>
<dbReference type="AlphaFoldDB" id="A0A8J7MA53"/>
<dbReference type="Pfam" id="PF05724">
    <property type="entry name" value="TPMT"/>
    <property type="match status" value="1"/>
</dbReference>
<evidence type="ECO:0000313" key="6">
    <source>
        <dbReference type="Proteomes" id="UP000624703"/>
    </source>
</evidence>
<dbReference type="Proteomes" id="UP000624703">
    <property type="component" value="Unassembled WGS sequence"/>
</dbReference>
<keyword evidence="4" id="KW-0949">S-adenosyl-L-methionine</keyword>
<comment type="caution">
    <text evidence="5">The sequence shown here is derived from an EMBL/GenBank/DDBJ whole genome shotgun (WGS) entry which is preliminary data.</text>
</comment>
<keyword evidence="3" id="KW-0808">Transferase</keyword>
<keyword evidence="6" id="KW-1185">Reference proteome</keyword>
<dbReference type="Gene3D" id="3.40.50.150">
    <property type="entry name" value="Vaccinia Virus protein VP39"/>
    <property type="match status" value="1"/>
</dbReference>
<dbReference type="GO" id="GO:0032259">
    <property type="term" value="P:methylation"/>
    <property type="evidence" value="ECO:0007669"/>
    <property type="project" value="UniProtKB-KW"/>
</dbReference>
<proteinExistence type="predicted"/>
<dbReference type="EMBL" id="JAENIM010000008">
    <property type="protein sequence ID" value="MBK1789744.1"/>
    <property type="molecule type" value="Genomic_DNA"/>
</dbReference>
<dbReference type="SUPFAM" id="SSF53335">
    <property type="entry name" value="S-adenosyl-L-methionine-dependent methyltransferases"/>
    <property type="match status" value="1"/>
</dbReference>
<organism evidence="5 6">
    <name type="scientific">Persicirhabdus sediminis</name>
    <dbReference type="NCBI Taxonomy" id="454144"/>
    <lineage>
        <taxon>Bacteria</taxon>
        <taxon>Pseudomonadati</taxon>
        <taxon>Verrucomicrobiota</taxon>
        <taxon>Verrucomicrobiia</taxon>
        <taxon>Verrucomicrobiales</taxon>
        <taxon>Verrucomicrobiaceae</taxon>
        <taxon>Persicirhabdus</taxon>
    </lineage>
</organism>
<evidence type="ECO:0000256" key="3">
    <source>
        <dbReference type="ARBA" id="ARBA00022679"/>
    </source>
</evidence>
<dbReference type="InterPro" id="IPR029063">
    <property type="entry name" value="SAM-dependent_MTases_sf"/>
</dbReference>
<dbReference type="GO" id="GO:0008757">
    <property type="term" value="F:S-adenosylmethionine-dependent methyltransferase activity"/>
    <property type="evidence" value="ECO:0007669"/>
    <property type="project" value="InterPro"/>
</dbReference>